<dbReference type="STRING" id="1802694.A2918_00805"/>
<evidence type="ECO:0000313" key="3">
    <source>
        <dbReference type="EMBL" id="OGN23594.1"/>
    </source>
</evidence>
<evidence type="ECO:0000313" key="4">
    <source>
        <dbReference type="Proteomes" id="UP000178227"/>
    </source>
</evidence>
<protein>
    <recommendedName>
        <fullName evidence="2">YdbS-like PH domain-containing protein</fullName>
    </recommendedName>
</protein>
<dbReference type="AlphaFoldDB" id="A0A1F8GDY8"/>
<feature type="domain" description="YdbS-like PH" evidence="2">
    <location>
        <begin position="72"/>
        <end position="150"/>
    </location>
</feature>
<name>A0A1F8GDY8_9BACT</name>
<evidence type="ECO:0000259" key="2">
    <source>
        <dbReference type="Pfam" id="PF03703"/>
    </source>
</evidence>
<dbReference type="InterPro" id="IPR005182">
    <property type="entry name" value="YdbS-like_PH"/>
</dbReference>
<feature type="transmembrane region" description="Helical" evidence="1">
    <location>
        <begin position="20"/>
        <end position="40"/>
    </location>
</feature>
<sequence length="160" mass="18015">MLKLRENEEVIKTIRQHRSIVAGAVAWPVIFAGLAAAAFYRMDLVIFGYSWEITAAVVLFATLVILYKIYVWRKNALVITNQRIILDIRHSAFSKTVTELLYRDIYDISFKQIGLPALIGRYGKLVIKTPSGSEVIFDKVPSPASVVETINRIRAGVPVH</sequence>
<dbReference type="Pfam" id="PF03703">
    <property type="entry name" value="bPH_2"/>
    <property type="match status" value="1"/>
</dbReference>
<gene>
    <name evidence="3" type="ORF">A2918_00805</name>
</gene>
<keyword evidence="1" id="KW-1133">Transmembrane helix</keyword>
<organism evidence="3 4">
    <name type="scientific">Candidatus Yanofskybacteria bacterium RIFCSPLOWO2_01_FULL_42_49</name>
    <dbReference type="NCBI Taxonomy" id="1802694"/>
    <lineage>
        <taxon>Bacteria</taxon>
        <taxon>Candidatus Yanofskyibacteriota</taxon>
    </lineage>
</organism>
<evidence type="ECO:0000256" key="1">
    <source>
        <dbReference type="SAM" id="Phobius"/>
    </source>
</evidence>
<accession>A0A1F8GDY8</accession>
<dbReference type="EMBL" id="MGKI01000001">
    <property type="protein sequence ID" value="OGN23594.1"/>
    <property type="molecule type" value="Genomic_DNA"/>
</dbReference>
<keyword evidence="1" id="KW-0472">Membrane</keyword>
<comment type="caution">
    <text evidence="3">The sequence shown here is derived from an EMBL/GenBank/DDBJ whole genome shotgun (WGS) entry which is preliminary data.</text>
</comment>
<keyword evidence="1" id="KW-0812">Transmembrane</keyword>
<feature type="transmembrane region" description="Helical" evidence="1">
    <location>
        <begin position="46"/>
        <end position="67"/>
    </location>
</feature>
<reference evidence="3 4" key="1">
    <citation type="journal article" date="2016" name="Nat. Commun.">
        <title>Thousands of microbial genomes shed light on interconnected biogeochemical processes in an aquifer system.</title>
        <authorList>
            <person name="Anantharaman K."/>
            <person name="Brown C.T."/>
            <person name="Hug L.A."/>
            <person name="Sharon I."/>
            <person name="Castelle C.J."/>
            <person name="Probst A.J."/>
            <person name="Thomas B.C."/>
            <person name="Singh A."/>
            <person name="Wilkins M.J."/>
            <person name="Karaoz U."/>
            <person name="Brodie E.L."/>
            <person name="Williams K.H."/>
            <person name="Hubbard S.S."/>
            <person name="Banfield J.F."/>
        </authorList>
    </citation>
    <scope>NUCLEOTIDE SEQUENCE [LARGE SCALE GENOMIC DNA]</scope>
</reference>
<proteinExistence type="predicted"/>
<dbReference type="Proteomes" id="UP000178227">
    <property type="component" value="Unassembled WGS sequence"/>
</dbReference>